<evidence type="ECO:0000259" key="2">
    <source>
        <dbReference type="PROSITE" id="PS50011"/>
    </source>
</evidence>
<sequence length="299" mass="33288">MKVEDEQTWPGHVKVSTDNILGLVEDNDGRLGLKHIDEADQNDTAKEGKAERGHKQEDEDGGVGMMVEAVRCEGEFNTVFTRKSHTLYSRLHGKHQGKKLDAKTTAVLIVKGLQNSLTDNTRRDTFLRLTPNWILLDEKDGVLLQIRELPKSDEQTEQGNTTANRFLESGHSRQSSGVRWASPEVVAGQENVNHEKAAVFSLSLILWEMETGQVPLREIDAVNAQRQLATGSGLLMTNIAEWKKELIEKCLSLDPDSRPTLTQIEHTLNTSGKTPDTTDKKRDITPHVTLPQTALNLTG</sequence>
<dbReference type="InterPro" id="IPR050167">
    <property type="entry name" value="Ser_Thr_protein_kinase"/>
</dbReference>
<feature type="region of interest" description="Disordered" evidence="1">
    <location>
        <begin position="35"/>
        <end position="60"/>
    </location>
</feature>
<comment type="caution">
    <text evidence="3">The sequence shown here is derived from an EMBL/GenBank/DDBJ whole genome shotgun (WGS) entry which is preliminary data.</text>
</comment>
<dbReference type="EMBL" id="JARBJD010000113">
    <property type="protein sequence ID" value="KAK2951800.1"/>
    <property type="molecule type" value="Genomic_DNA"/>
</dbReference>
<evidence type="ECO:0000313" key="4">
    <source>
        <dbReference type="Proteomes" id="UP001281761"/>
    </source>
</evidence>
<reference evidence="3 4" key="1">
    <citation type="journal article" date="2022" name="bioRxiv">
        <title>Genomics of Preaxostyla Flagellates Illuminates Evolutionary Transitions and the Path Towards Mitochondrial Loss.</title>
        <authorList>
            <person name="Novak L.V.F."/>
            <person name="Treitli S.C."/>
            <person name="Pyrih J."/>
            <person name="Halakuc P."/>
            <person name="Pipaliya S.V."/>
            <person name="Vacek V."/>
            <person name="Brzon O."/>
            <person name="Soukal P."/>
            <person name="Eme L."/>
            <person name="Dacks J.B."/>
            <person name="Karnkowska A."/>
            <person name="Elias M."/>
            <person name="Hampl V."/>
        </authorList>
    </citation>
    <scope>NUCLEOTIDE SEQUENCE [LARGE SCALE GENOMIC DNA]</scope>
    <source>
        <strain evidence="3">NAU3</strain>
        <tissue evidence="3">Gut</tissue>
    </source>
</reference>
<dbReference type="Pfam" id="PF07714">
    <property type="entry name" value="PK_Tyr_Ser-Thr"/>
    <property type="match status" value="1"/>
</dbReference>
<evidence type="ECO:0000313" key="3">
    <source>
        <dbReference type="EMBL" id="KAK2951800.1"/>
    </source>
</evidence>
<dbReference type="PANTHER" id="PTHR23257">
    <property type="entry name" value="SERINE-THREONINE PROTEIN KINASE"/>
    <property type="match status" value="1"/>
</dbReference>
<dbReference type="SUPFAM" id="SSF56112">
    <property type="entry name" value="Protein kinase-like (PK-like)"/>
    <property type="match status" value="1"/>
</dbReference>
<feature type="compositionally biased region" description="Basic and acidic residues" evidence="1">
    <location>
        <begin position="35"/>
        <end position="57"/>
    </location>
</feature>
<name>A0ABQ9XK05_9EUKA</name>
<gene>
    <name evidence="3" type="ORF">BLNAU_13293</name>
</gene>
<proteinExistence type="predicted"/>
<protein>
    <recommendedName>
        <fullName evidence="2">Protein kinase domain-containing protein</fullName>
    </recommendedName>
</protein>
<organism evidence="3 4">
    <name type="scientific">Blattamonas nauphoetae</name>
    <dbReference type="NCBI Taxonomy" id="2049346"/>
    <lineage>
        <taxon>Eukaryota</taxon>
        <taxon>Metamonada</taxon>
        <taxon>Preaxostyla</taxon>
        <taxon>Oxymonadida</taxon>
        <taxon>Blattamonas</taxon>
    </lineage>
</organism>
<dbReference type="PROSITE" id="PS50011">
    <property type="entry name" value="PROTEIN_KINASE_DOM"/>
    <property type="match status" value="1"/>
</dbReference>
<dbReference type="Gene3D" id="1.10.510.10">
    <property type="entry name" value="Transferase(Phosphotransferase) domain 1"/>
    <property type="match status" value="1"/>
</dbReference>
<dbReference type="InterPro" id="IPR000719">
    <property type="entry name" value="Prot_kinase_dom"/>
</dbReference>
<feature type="domain" description="Protein kinase" evidence="2">
    <location>
        <begin position="1"/>
        <end position="269"/>
    </location>
</feature>
<dbReference type="Proteomes" id="UP001281761">
    <property type="component" value="Unassembled WGS sequence"/>
</dbReference>
<dbReference type="InterPro" id="IPR001245">
    <property type="entry name" value="Ser-Thr/Tyr_kinase_cat_dom"/>
</dbReference>
<keyword evidence="4" id="KW-1185">Reference proteome</keyword>
<accession>A0ABQ9XK05</accession>
<evidence type="ECO:0000256" key="1">
    <source>
        <dbReference type="SAM" id="MobiDB-lite"/>
    </source>
</evidence>
<dbReference type="InterPro" id="IPR011009">
    <property type="entry name" value="Kinase-like_dom_sf"/>
</dbReference>